<dbReference type="EMBL" id="JAPDFR010000001">
    <property type="protein sequence ID" value="KAK0392863.1"/>
    <property type="molecule type" value="Genomic_DNA"/>
</dbReference>
<keyword evidence="2" id="KW-1185">Reference proteome</keyword>
<gene>
    <name evidence="1" type="ORF">NLU13_2357</name>
</gene>
<accession>A0AA39GU76</accession>
<evidence type="ECO:0008006" key="3">
    <source>
        <dbReference type="Google" id="ProtNLM"/>
    </source>
</evidence>
<organism evidence="1 2">
    <name type="scientific">Sarocladium strictum</name>
    <name type="common">Black bundle disease fungus</name>
    <name type="synonym">Acremonium strictum</name>
    <dbReference type="NCBI Taxonomy" id="5046"/>
    <lineage>
        <taxon>Eukaryota</taxon>
        <taxon>Fungi</taxon>
        <taxon>Dikarya</taxon>
        <taxon>Ascomycota</taxon>
        <taxon>Pezizomycotina</taxon>
        <taxon>Sordariomycetes</taxon>
        <taxon>Hypocreomycetidae</taxon>
        <taxon>Hypocreales</taxon>
        <taxon>Sarocladiaceae</taxon>
        <taxon>Sarocladium</taxon>
    </lineage>
</organism>
<comment type="caution">
    <text evidence="1">The sequence shown here is derived from an EMBL/GenBank/DDBJ whole genome shotgun (WGS) entry which is preliminary data.</text>
</comment>
<evidence type="ECO:0000313" key="1">
    <source>
        <dbReference type="EMBL" id="KAK0392863.1"/>
    </source>
</evidence>
<sequence>MEPLLPRQRVKLDREGNAIATDCPPRTGNSTLTDAQAYGDRECACCSAAGCDSWCAGCDIQEVGKIRTFYCSRACQVKHRPDHKANCLARLHLARAASIVSELFLAFEKAAQITTTVKVSEKNGVATLGREEDSLRPRTGASLFVRFLEDALPESTPEKLVNSIALDQTCCETYAAALPLVSRLIEPFCDSIQVATACPKGVDKILYLLKIRSMLGDVGFASHTVLKIHTGDSEVLALDLAGRQCGWTDILYDWNTFAKHRTQESPWDVEVSSRKAPRGAHAIWHGPSQQHQQCATHSSTRHHGSLHRLFSIASASDLLFYFWAGRELCQDKAE</sequence>
<dbReference type="Proteomes" id="UP001175261">
    <property type="component" value="Unassembled WGS sequence"/>
</dbReference>
<dbReference type="AlphaFoldDB" id="A0AA39GU76"/>
<name>A0AA39GU76_SARSR</name>
<reference evidence="1" key="1">
    <citation type="submission" date="2022-10" db="EMBL/GenBank/DDBJ databases">
        <title>Determination and structural analysis of whole genome sequence of Sarocladium strictum F4-1.</title>
        <authorList>
            <person name="Hu L."/>
            <person name="Jiang Y."/>
        </authorList>
    </citation>
    <scope>NUCLEOTIDE SEQUENCE</scope>
    <source>
        <strain evidence="1">F4-1</strain>
    </source>
</reference>
<proteinExistence type="predicted"/>
<evidence type="ECO:0000313" key="2">
    <source>
        <dbReference type="Proteomes" id="UP001175261"/>
    </source>
</evidence>
<protein>
    <recommendedName>
        <fullName evidence="3">Suppressor of anucleate metulae protein B</fullName>
    </recommendedName>
</protein>
<dbReference type="Gene3D" id="6.10.140.2220">
    <property type="match status" value="1"/>
</dbReference>